<evidence type="ECO:0000313" key="2">
    <source>
        <dbReference type="Proteomes" id="UP001595818"/>
    </source>
</evidence>
<proteinExistence type="predicted"/>
<evidence type="ECO:0000313" key="1">
    <source>
        <dbReference type="EMBL" id="MFC4873314.1"/>
    </source>
</evidence>
<name>A0ABV9T3L3_9BACT</name>
<gene>
    <name evidence="1" type="ORF">ACFPFU_16555</name>
</gene>
<dbReference type="RefSeq" id="WP_377066045.1">
    <property type="nucleotide sequence ID" value="NZ_JBHSJJ010000010.1"/>
</dbReference>
<protein>
    <submittedName>
        <fullName evidence="1">Uncharacterized protein</fullName>
    </submittedName>
</protein>
<comment type="caution">
    <text evidence="1">The sequence shown here is derived from an EMBL/GenBank/DDBJ whole genome shotgun (WGS) entry which is preliminary data.</text>
</comment>
<dbReference type="Proteomes" id="UP001595818">
    <property type="component" value="Unassembled WGS sequence"/>
</dbReference>
<dbReference type="EMBL" id="JBHSJJ010000010">
    <property type="protein sequence ID" value="MFC4873314.1"/>
    <property type="molecule type" value="Genomic_DNA"/>
</dbReference>
<keyword evidence="2" id="KW-1185">Reference proteome</keyword>
<reference evidence="2" key="1">
    <citation type="journal article" date="2019" name="Int. J. Syst. Evol. Microbiol.">
        <title>The Global Catalogue of Microorganisms (GCM) 10K type strain sequencing project: providing services to taxonomists for standard genome sequencing and annotation.</title>
        <authorList>
            <consortium name="The Broad Institute Genomics Platform"/>
            <consortium name="The Broad Institute Genome Sequencing Center for Infectious Disease"/>
            <person name="Wu L."/>
            <person name="Ma J."/>
        </authorList>
    </citation>
    <scope>NUCLEOTIDE SEQUENCE [LARGE SCALE GENOMIC DNA]</scope>
    <source>
        <strain evidence="2">CGMCC 4.7466</strain>
    </source>
</reference>
<accession>A0ABV9T3L3</accession>
<sequence length="85" mass="10068">MKTTIGISFTSKRLASGNLQIKFHVQGAKKVRYGYLLADGESTEEDIIEEIRRRLEMMENSQMDLLRFSFKQKWQDDHQFYLYSA</sequence>
<organism evidence="1 2">
    <name type="scientific">Negadavirga shengliensis</name>
    <dbReference type="NCBI Taxonomy" id="1389218"/>
    <lineage>
        <taxon>Bacteria</taxon>
        <taxon>Pseudomonadati</taxon>
        <taxon>Bacteroidota</taxon>
        <taxon>Cytophagia</taxon>
        <taxon>Cytophagales</taxon>
        <taxon>Cyclobacteriaceae</taxon>
        <taxon>Negadavirga</taxon>
    </lineage>
</organism>